<dbReference type="InterPro" id="IPR038352">
    <property type="entry name" value="Imelysin_sf"/>
</dbReference>
<dbReference type="Pfam" id="PF09375">
    <property type="entry name" value="Peptidase_M75"/>
    <property type="match status" value="1"/>
</dbReference>
<comment type="subcellular location">
    <subcellularLocation>
        <location evidence="1">Cell envelope</location>
    </subcellularLocation>
</comment>
<gene>
    <name evidence="5" type="ORF">PMYSY11_2760</name>
</gene>
<keyword evidence="2 3" id="KW-0732">Signal</keyword>
<evidence type="ECO:0000259" key="4">
    <source>
        <dbReference type="Pfam" id="PF09375"/>
    </source>
</evidence>
<evidence type="ECO:0000256" key="2">
    <source>
        <dbReference type="ARBA" id="ARBA00022729"/>
    </source>
</evidence>
<dbReference type="InterPro" id="IPR034984">
    <property type="entry name" value="Imelysin-like_IPPA"/>
</dbReference>
<dbReference type="CDD" id="cd14659">
    <property type="entry name" value="Imelysin-like_IPPA"/>
    <property type="match status" value="1"/>
</dbReference>
<reference evidence="5" key="1">
    <citation type="submission" date="2019-02" db="EMBL/GenBank/DDBJ databases">
        <authorList>
            <consortium name="Genoscope - CEA"/>
            <person name="William W."/>
        </authorList>
    </citation>
    <scope>NUCLEOTIDE SEQUENCE [LARGE SCALE GENOMIC DNA]</scope>
    <source>
        <strain evidence="5">YSy11</strain>
    </source>
</reference>
<feature type="domain" description="Imelysin-like" evidence="4">
    <location>
        <begin position="37"/>
        <end position="331"/>
    </location>
</feature>
<evidence type="ECO:0000256" key="3">
    <source>
        <dbReference type="SAM" id="SignalP"/>
    </source>
</evidence>
<dbReference type="EMBL" id="LR215729">
    <property type="protein sequence ID" value="VEV97805.1"/>
    <property type="molecule type" value="Genomic_DNA"/>
</dbReference>
<organism evidence="5">
    <name type="scientific">Pseudomonas marincola</name>
    <dbReference type="NCBI Taxonomy" id="437900"/>
    <lineage>
        <taxon>Bacteria</taxon>
        <taxon>Pseudomonadati</taxon>
        <taxon>Pseudomonadota</taxon>
        <taxon>Gammaproteobacteria</taxon>
        <taxon>Pseudomonadales</taxon>
        <taxon>Pseudomonadaceae</taxon>
        <taxon>Pseudomonas</taxon>
    </lineage>
</organism>
<dbReference type="Gene3D" id="1.20.1420.20">
    <property type="entry name" value="M75 peptidase, HXXE motif"/>
    <property type="match status" value="1"/>
</dbReference>
<evidence type="ECO:0000256" key="1">
    <source>
        <dbReference type="ARBA" id="ARBA00004196"/>
    </source>
</evidence>
<protein>
    <submittedName>
        <fullName evidence="5">Imelysin</fullName>
    </submittedName>
</protein>
<name>A0A653E531_9PSED</name>
<dbReference type="InterPro" id="IPR018976">
    <property type="entry name" value="Imelysin-like"/>
</dbReference>
<dbReference type="RefSeq" id="WP_150548547.1">
    <property type="nucleotide sequence ID" value="NZ_LR215729.2"/>
</dbReference>
<feature type="chain" id="PRO_5024961790" evidence="3">
    <location>
        <begin position="20"/>
        <end position="353"/>
    </location>
</feature>
<evidence type="ECO:0000313" key="5">
    <source>
        <dbReference type="EMBL" id="VEV97805.1"/>
    </source>
</evidence>
<dbReference type="PROSITE" id="PS51257">
    <property type="entry name" value="PROKAR_LIPOPROTEIN"/>
    <property type="match status" value="1"/>
</dbReference>
<dbReference type="AlphaFoldDB" id="A0A653E531"/>
<proteinExistence type="predicted"/>
<accession>A0A653E531</accession>
<dbReference type="GO" id="GO:0030313">
    <property type="term" value="C:cell envelope"/>
    <property type="evidence" value="ECO:0007669"/>
    <property type="project" value="UniProtKB-SubCell"/>
</dbReference>
<sequence>MMRSPFTIALAGLALSACSQTDPQQTTSAALTEGVLVPAYSSWVETNRQLASSGVAFCADQQDLATARQAFLGAQSAWAGLQPMLVGPMGEGNLSWQVQFWPDKKNLVARQVTALLNKTPQVTPAILDKSSVVVQGLTAYEYVLYDTSIDLNDPAQKARYCPLLTAIGDHQQALSTHVLEQWQAEDGISAQLKTFPNERYAEPTEAIAELLRTQVTAIDGLKKKLGTPMGRQSKGTPQPYQAEAWRSNASMSNVSATLAGAEKIWHGANNDGIQALLGDDNKALKDKIDAAYAETRAQLATLQRPLSEMLKDEQGRKSLNDFYETLNILHRLHEGELARTLGIQLGFNANDGD</sequence>
<feature type="signal peptide" evidence="3">
    <location>
        <begin position="1"/>
        <end position="19"/>
    </location>
</feature>